<comment type="similarity">
    <text evidence="2">Belongs to the glycosyl hydrolase 3 family.</text>
</comment>
<evidence type="ECO:0000256" key="4">
    <source>
        <dbReference type="ARBA" id="ARBA00022801"/>
    </source>
</evidence>
<keyword evidence="5 7" id="KW-0326">Glycosidase</keyword>
<dbReference type="PANTHER" id="PTHR30480:SF13">
    <property type="entry name" value="BETA-HEXOSAMINIDASE"/>
    <property type="match status" value="1"/>
</dbReference>
<organism evidence="7 8">
    <name type="scientific">Streptococcus rupicaprae</name>
    <dbReference type="NCBI Taxonomy" id="759619"/>
    <lineage>
        <taxon>Bacteria</taxon>
        <taxon>Bacillati</taxon>
        <taxon>Bacillota</taxon>
        <taxon>Bacilli</taxon>
        <taxon>Lactobacillales</taxon>
        <taxon>Streptococcaceae</taxon>
        <taxon>Streptococcus</taxon>
    </lineage>
</organism>
<dbReference type="SUPFAM" id="SSF51445">
    <property type="entry name" value="(Trans)glycosidases"/>
    <property type="match status" value="1"/>
</dbReference>
<dbReference type="InterPro" id="IPR036962">
    <property type="entry name" value="Glyco_hydro_3_N_sf"/>
</dbReference>
<comment type="catalytic activity">
    <reaction evidence="1">
        <text>Hydrolysis of terminal non-reducing N-acetyl-D-hexosamine residues in N-acetyl-beta-D-hexosaminides.</text>
        <dbReference type="EC" id="3.2.1.52"/>
    </reaction>
</comment>
<evidence type="ECO:0000256" key="5">
    <source>
        <dbReference type="ARBA" id="ARBA00023295"/>
    </source>
</evidence>
<sequence>MDLNLKANPFFLSESDIDWVKDTLSKMSIEEKIGQLFCPIGYSNEESYLRPIVENYKIGGMMFRSGQYDDIVQAHKRLQQYSEIPLLLAANLEFGGTGIVEEGTHFGRQMQVAATGDPQKAYQLGRISAIEGGAVGVNWAFAPVVDIDYNYYNPITNVRTYGSDPQTVLDFARQYCKGVQENGMAASIKHFPGDGTDDRDQHLLVGVNRFSVEEWDSTYGRIYKELIDEGVLTVMAGHIALPAYQEKLNPALKNGQKLPASLSPELITGLLRNQLGFNGLIVTDATPMVGFTSAMPREKAVPAAIAAGCDMFLFNQSLEEDYHYMLRGFQEGILTEERLNEAVTRILATKAALGLPAKKKSGRLVEANVEQLRTPEFLQLAKENVTQAITLVKDTQNLLPISVTKHKRVLLQILGPYEESNQTVLDEIKKRLEEEGFQITVYQPETMETFMSGQMDTALTIQKKYDLVLYFANVENRSNATTARLNWHTFFGGGNNLPWFVNEVPTVFVSLANPYHLLDVPMVKTYINAYDNSIYTIECVIEKLMGRSPFKGQSPIDPFCGREELRY</sequence>
<dbReference type="GO" id="GO:0004563">
    <property type="term" value="F:beta-N-acetylhexosaminidase activity"/>
    <property type="evidence" value="ECO:0007669"/>
    <property type="project" value="UniProtKB-EC"/>
</dbReference>
<dbReference type="InterPro" id="IPR036881">
    <property type="entry name" value="Glyco_hydro_3_C_sf"/>
</dbReference>
<dbReference type="Pfam" id="PF00933">
    <property type="entry name" value="Glyco_hydro_3"/>
    <property type="match status" value="1"/>
</dbReference>
<dbReference type="InterPro" id="IPR050226">
    <property type="entry name" value="NagZ_Beta-hexosaminidase"/>
</dbReference>
<dbReference type="RefSeq" id="WP_354364229.1">
    <property type="nucleotide sequence ID" value="NZ_JBEPLO010000004.1"/>
</dbReference>
<accession>A0ABV2FFY3</accession>
<dbReference type="EMBL" id="JBEPLO010000004">
    <property type="protein sequence ID" value="MET3557444.1"/>
    <property type="molecule type" value="Genomic_DNA"/>
</dbReference>
<dbReference type="Gene3D" id="3.40.50.1700">
    <property type="entry name" value="Glycoside hydrolase family 3 C-terminal domain"/>
    <property type="match status" value="1"/>
</dbReference>
<evidence type="ECO:0000313" key="7">
    <source>
        <dbReference type="EMBL" id="MET3557444.1"/>
    </source>
</evidence>
<evidence type="ECO:0000259" key="6">
    <source>
        <dbReference type="Pfam" id="PF00933"/>
    </source>
</evidence>
<evidence type="ECO:0000313" key="8">
    <source>
        <dbReference type="Proteomes" id="UP001549122"/>
    </source>
</evidence>
<dbReference type="InterPro" id="IPR017853">
    <property type="entry name" value="GH"/>
</dbReference>
<name>A0ABV2FFY3_9STRE</name>
<comment type="caution">
    <text evidence="7">The sequence shown here is derived from an EMBL/GenBank/DDBJ whole genome shotgun (WGS) entry which is preliminary data.</text>
</comment>
<evidence type="ECO:0000256" key="1">
    <source>
        <dbReference type="ARBA" id="ARBA00001231"/>
    </source>
</evidence>
<protein>
    <recommendedName>
        <fullName evidence="3">beta-N-acetylhexosaminidase</fullName>
        <ecNumber evidence="3">3.2.1.52</ecNumber>
    </recommendedName>
</protein>
<dbReference type="InterPro" id="IPR001764">
    <property type="entry name" value="Glyco_hydro_3_N"/>
</dbReference>
<dbReference type="PANTHER" id="PTHR30480">
    <property type="entry name" value="BETA-HEXOSAMINIDASE-RELATED"/>
    <property type="match status" value="1"/>
</dbReference>
<proteinExistence type="inferred from homology"/>
<dbReference type="Proteomes" id="UP001549122">
    <property type="component" value="Unassembled WGS sequence"/>
</dbReference>
<feature type="domain" description="Glycoside hydrolase family 3 N-terminal" evidence="6">
    <location>
        <begin position="29"/>
        <end position="347"/>
    </location>
</feature>
<keyword evidence="8" id="KW-1185">Reference proteome</keyword>
<dbReference type="Gene3D" id="3.20.20.300">
    <property type="entry name" value="Glycoside hydrolase, family 3, N-terminal domain"/>
    <property type="match status" value="1"/>
</dbReference>
<evidence type="ECO:0000256" key="2">
    <source>
        <dbReference type="ARBA" id="ARBA00005336"/>
    </source>
</evidence>
<keyword evidence="4 7" id="KW-0378">Hydrolase</keyword>
<dbReference type="EC" id="3.2.1.52" evidence="3"/>
<evidence type="ECO:0000256" key="3">
    <source>
        <dbReference type="ARBA" id="ARBA00012663"/>
    </source>
</evidence>
<gene>
    <name evidence="7" type="ORF">ABID29_000554</name>
</gene>
<reference evidence="7 8" key="1">
    <citation type="submission" date="2024-06" db="EMBL/GenBank/DDBJ databases">
        <title>Genomic Encyclopedia of Type Strains, Phase IV (KMG-IV): sequencing the most valuable type-strain genomes for metagenomic binning, comparative biology and taxonomic classification.</title>
        <authorList>
            <person name="Goeker M."/>
        </authorList>
    </citation>
    <scope>NUCLEOTIDE SEQUENCE [LARGE SCALE GENOMIC DNA]</scope>
    <source>
        <strain evidence="7 8">DSM 28303</strain>
    </source>
</reference>